<keyword evidence="2" id="KW-1133">Transmembrane helix</keyword>
<keyword evidence="2" id="KW-0812">Transmembrane</keyword>
<keyword evidence="5" id="KW-1185">Reference proteome</keyword>
<dbReference type="InterPro" id="IPR024616">
    <property type="entry name" value="Pherophorin"/>
</dbReference>
<evidence type="ECO:0000313" key="4">
    <source>
        <dbReference type="EMBL" id="PNH07994.1"/>
    </source>
</evidence>
<evidence type="ECO:0000313" key="5">
    <source>
        <dbReference type="Proteomes" id="UP000236333"/>
    </source>
</evidence>
<protein>
    <recommendedName>
        <fullName evidence="3">Pherophorin domain-containing protein</fullName>
    </recommendedName>
</protein>
<sequence>MADNSQRVGRVGRYKVWMLQKRLSELSAQVEVSVLEARQLIAWRQTYQPLAVADLTEEDRRMLDHNRRVRLTEVVQRHCTGALKSITQHKRVPAPLRADPTLKVKYVAFNGLRLVNAAQSEFGLKLGAVGLQTPQAATNGIPIAVTVEGAADSLCPPPGLAPVPGLCEVVVQGASPAGPAACCPATITVNSATDFEAPPDAFQCSAAPDSSPFALVFDGASAPQAVTDDHDEEGGAARNMTYSFRLAPTGGACVPDDGLADCCTAQLSYLDLRIVADLVVTSVHLAGTEVAFRTAPFNEPSLSATYRSLLVDHLNLVADDLGAAGLALTVTVRLPYSSAAAAVQAAGGEEVLPDLCDPAAASAGGGACAYYLHSEDGFCCPSGLALPPASPPPGPPGTCAPTQEVPASDTSMSLQYYERDAPAATTTFTFLLADHNPPGGGCTKRHCVDVCSWTLFLDPAAATRLALGHEDPVNNGRQLVLAPAGGAAAATLTFTYGTVGESTARFFLTLPTTGATLSDLCAPHALPGQGSKRCAAVLRSGTVFVTLFFDDSDLVITSPTPPSPPLGLCPAPRPLSESCLALPAARHNTLPASAIFDFALAPAPTGACAPPSPAGHAATVHLLLSAAAVDQLATRGAAAVRPTAGLTLDRSTGAKWSGDWWAADAPHALGFQLQGALGVADVCKQGLLPGQQPGSCVVQVIGEYGCFQGVVAPEADGRLVWVGEPAAGGGRGASLAGVVAPAVVLPVLALLAACVGLAAWRRRRRAQRYELQGSCSSDSGQLAQPLARGSAGSGHDEYSVQSASPSDVLIRVANSGGGAALPVSAHASRG</sequence>
<feature type="region of interest" description="Disordered" evidence="1">
    <location>
        <begin position="775"/>
        <end position="800"/>
    </location>
</feature>
<feature type="non-terminal residue" evidence="4">
    <location>
        <position position="830"/>
    </location>
</feature>
<proteinExistence type="predicted"/>
<name>A0A2J8A640_9CHLO</name>
<dbReference type="AlphaFoldDB" id="A0A2J8A640"/>
<dbReference type="OrthoDB" id="531844at2759"/>
<dbReference type="Proteomes" id="UP000236333">
    <property type="component" value="Unassembled WGS sequence"/>
</dbReference>
<organism evidence="4 5">
    <name type="scientific">Tetrabaena socialis</name>
    <dbReference type="NCBI Taxonomy" id="47790"/>
    <lineage>
        <taxon>Eukaryota</taxon>
        <taxon>Viridiplantae</taxon>
        <taxon>Chlorophyta</taxon>
        <taxon>core chlorophytes</taxon>
        <taxon>Chlorophyceae</taxon>
        <taxon>CS clade</taxon>
        <taxon>Chlamydomonadales</taxon>
        <taxon>Tetrabaenaceae</taxon>
        <taxon>Tetrabaena</taxon>
    </lineage>
</organism>
<accession>A0A2J8A640</accession>
<gene>
    <name evidence="4" type="ORF">TSOC_005497</name>
</gene>
<feature type="transmembrane region" description="Helical" evidence="2">
    <location>
        <begin position="738"/>
        <end position="760"/>
    </location>
</feature>
<reference evidence="4 5" key="1">
    <citation type="journal article" date="2017" name="Mol. Biol. Evol.">
        <title>The 4-celled Tetrabaena socialis nuclear genome reveals the essential components for genetic control of cell number at the origin of multicellularity in the volvocine lineage.</title>
        <authorList>
            <person name="Featherston J."/>
            <person name="Arakaki Y."/>
            <person name="Hanschen E.R."/>
            <person name="Ferris P.J."/>
            <person name="Michod R.E."/>
            <person name="Olson B.J.S.C."/>
            <person name="Nozaki H."/>
            <person name="Durand P.M."/>
        </authorList>
    </citation>
    <scope>NUCLEOTIDE SEQUENCE [LARGE SCALE GENOMIC DNA]</scope>
    <source>
        <strain evidence="4 5">NIES-571</strain>
    </source>
</reference>
<feature type="domain" description="Pherophorin" evidence="3">
    <location>
        <begin position="201"/>
        <end position="381"/>
    </location>
</feature>
<dbReference type="Pfam" id="PF12499">
    <property type="entry name" value="DUF3707"/>
    <property type="match status" value="1"/>
</dbReference>
<keyword evidence="2" id="KW-0472">Membrane</keyword>
<evidence type="ECO:0000259" key="3">
    <source>
        <dbReference type="Pfam" id="PF12499"/>
    </source>
</evidence>
<comment type="caution">
    <text evidence="4">The sequence shown here is derived from an EMBL/GenBank/DDBJ whole genome shotgun (WGS) entry which is preliminary data.</text>
</comment>
<dbReference type="EMBL" id="PGGS01000150">
    <property type="protein sequence ID" value="PNH07994.1"/>
    <property type="molecule type" value="Genomic_DNA"/>
</dbReference>
<evidence type="ECO:0000256" key="1">
    <source>
        <dbReference type="SAM" id="MobiDB-lite"/>
    </source>
</evidence>
<evidence type="ECO:0000256" key="2">
    <source>
        <dbReference type="SAM" id="Phobius"/>
    </source>
</evidence>